<proteinExistence type="predicted"/>
<dbReference type="EMBL" id="FOOE01000030">
    <property type="protein sequence ID" value="SFG16329.1"/>
    <property type="molecule type" value="Genomic_DNA"/>
</dbReference>
<evidence type="ECO:0000313" key="1">
    <source>
        <dbReference type="EMBL" id="SFG16329.1"/>
    </source>
</evidence>
<dbReference type="Proteomes" id="UP000182135">
    <property type="component" value="Unassembled WGS sequence"/>
</dbReference>
<reference evidence="1 2" key="1">
    <citation type="submission" date="2016-10" db="EMBL/GenBank/DDBJ databases">
        <authorList>
            <person name="de Groot N.N."/>
        </authorList>
    </citation>
    <scope>NUCLEOTIDE SEQUENCE [LARGE SCALE GENOMIC DNA]</scope>
    <source>
        <strain evidence="1 2">NLAE-zl-G419</strain>
    </source>
</reference>
<dbReference type="STRING" id="1529.SAMN04487885_13013"/>
<dbReference type="RefSeq" id="WP_168972600.1">
    <property type="nucleotide sequence ID" value="NZ_BAAACD010000002.1"/>
</dbReference>
<keyword evidence="2" id="KW-1185">Reference proteome</keyword>
<protein>
    <submittedName>
        <fullName evidence="1">Uncharacterized protein</fullName>
    </submittedName>
</protein>
<dbReference type="GeneID" id="90545977"/>
<dbReference type="AlphaFoldDB" id="A0A1I2PMH1"/>
<organism evidence="1 2">
    <name type="scientific">Clostridium cadaveris</name>
    <dbReference type="NCBI Taxonomy" id="1529"/>
    <lineage>
        <taxon>Bacteria</taxon>
        <taxon>Bacillati</taxon>
        <taxon>Bacillota</taxon>
        <taxon>Clostridia</taxon>
        <taxon>Eubacteriales</taxon>
        <taxon>Clostridiaceae</taxon>
        <taxon>Clostridium</taxon>
    </lineage>
</organism>
<gene>
    <name evidence="1" type="ORF">SAMN04487885_13013</name>
</gene>
<name>A0A1I2PMH1_9CLOT</name>
<accession>A0A1I2PMH1</accession>
<evidence type="ECO:0000313" key="2">
    <source>
        <dbReference type="Proteomes" id="UP000182135"/>
    </source>
</evidence>
<sequence length="53" mass="6422">MDIRTANERELLNLWEETEKSMKPTTRFFMTILKDEKQTPNTCEKFCLLQKQL</sequence>